<evidence type="ECO:0000313" key="3">
    <source>
        <dbReference type="Proteomes" id="UP001054889"/>
    </source>
</evidence>
<dbReference type="AlphaFoldDB" id="A0AAV5DMX5"/>
<protein>
    <recommendedName>
        <fullName evidence="4">F-box domain-containing protein</fullName>
    </recommendedName>
</protein>
<feature type="region of interest" description="Disordered" evidence="1">
    <location>
        <begin position="1"/>
        <end position="24"/>
    </location>
</feature>
<name>A0AAV5DMX5_ELECO</name>
<keyword evidence="3" id="KW-1185">Reference proteome</keyword>
<dbReference type="PANTHER" id="PTHR31264">
    <property type="entry name" value="OS07G0554500 PROTEIN-RELATED"/>
    <property type="match status" value="1"/>
</dbReference>
<proteinExistence type="predicted"/>
<dbReference type="PANTHER" id="PTHR31264:SF7">
    <property type="entry name" value="F-BOX DOMAIN CONTAINING PROTEIN, EXPRESSED"/>
    <property type="match status" value="1"/>
</dbReference>
<comment type="caution">
    <text evidence="2">The sequence shown here is derived from an EMBL/GenBank/DDBJ whole genome shotgun (WGS) entry which is preliminary data.</text>
</comment>
<dbReference type="EMBL" id="BQKI01000019">
    <property type="protein sequence ID" value="GJN11704.1"/>
    <property type="molecule type" value="Genomic_DNA"/>
</dbReference>
<reference evidence="2" key="2">
    <citation type="submission" date="2021-12" db="EMBL/GenBank/DDBJ databases">
        <title>Resequencing data analysis of finger millet.</title>
        <authorList>
            <person name="Hatakeyama M."/>
            <person name="Aluri S."/>
            <person name="Balachadran M.T."/>
            <person name="Sivarajan S.R."/>
            <person name="Poveda L."/>
            <person name="Shimizu-Inatsugi R."/>
            <person name="Schlapbach R."/>
            <person name="Sreeman S.M."/>
            <person name="Shimizu K.K."/>
        </authorList>
    </citation>
    <scope>NUCLEOTIDE SEQUENCE</scope>
</reference>
<evidence type="ECO:0008006" key="4">
    <source>
        <dbReference type="Google" id="ProtNLM"/>
    </source>
</evidence>
<evidence type="ECO:0000256" key="1">
    <source>
        <dbReference type="SAM" id="MobiDB-lite"/>
    </source>
</evidence>
<accession>A0AAV5DMX5</accession>
<reference evidence="2" key="1">
    <citation type="journal article" date="2018" name="DNA Res.">
        <title>Multiple hybrid de novo genome assembly of finger millet, an orphan allotetraploid crop.</title>
        <authorList>
            <person name="Hatakeyama M."/>
            <person name="Aluri S."/>
            <person name="Balachadran M.T."/>
            <person name="Sivarajan S.R."/>
            <person name="Patrignani A."/>
            <person name="Gruter S."/>
            <person name="Poveda L."/>
            <person name="Shimizu-Inatsugi R."/>
            <person name="Baeten J."/>
            <person name="Francoijs K.J."/>
            <person name="Nataraja K.N."/>
            <person name="Reddy Y.A.N."/>
            <person name="Phadnis S."/>
            <person name="Ravikumar R.L."/>
            <person name="Schlapbach R."/>
            <person name="Sreeman S.M."/>
            <person name="Shimizu K.K."/>
        </authorList>
    </citation>
    <scope>NUCLEOTIDE SEQUENCE</scope>
</reference>
<organism evidence="2 3">
    <name type="scientific">Eleusine coracana subsp. coracana</name>
    <dbReference type="NCBI Taxonomy" id="191504"/>
    <lineage>
        <taxon>Eukaryota</taxon>
        <taxon>Viridiplantae</taxon>
        <taxon>Streptophyta</taxon>
        <taxon>Embryophyta</taxon>
        <taxon>Tracheophyta</taxon>
        <taxon>Spermatophyta</taxon>
        <taxon>Magnoliopsida</taxon>
        <taxon>Liliopsida</taxon>
        <taxon>Poales</taxon>
        <taxon>Poaceae</taxon>
        <taxon>PACMAD clade</taxon>
        <taxon>Chloridoideae</taxon>
        <taxon>Cynodonteae</taxon>
        <taxon>Eleusininae</taxon>
        <taxon>Eleusine</taxon>
    </lineage>
</organism>
<sequence>MVSSASDYSGGAGALGMRRGPMTRSNVRGLSLFTSGGTMALLDKILEDIFLHLDIAADLSCVSTAYTTFHKLVSDHKFLLRYRSMFPPPVIGFFEGN</sequence>
<gene>
    <name evidence="2" type="primary">ga29916</name>
    <name evidence="2" type="ORF">PR202_ga29916</name>
</gene>
<dbReference type="Proteomes" id="UP001054889">
    <property type="component" value="Unassembled WGS sequence"/>
</dbReference>
<evidence type="ECO:0000313" key="2">
    <source>
        <dbReference type="EMBL" id="GJN11704.1"/>
    </source>
</evidence>